<proteinExistence type="inferred from homology"/>
<feature type="signal peptide" evidence="7">
    <location>
        <begin position="1"/>
        <end position="18"/>
    </location>
</feature>
<dbReference type="EMBL" id="CADCUP010000108">
    <property type="protein sequence ID" value="CAA9390700.1"/>
    <property type="molecule type" value="Genomic_DNA"/>
</dbReference>
<feature type="compositionally biased region" description="Low complexity" evidence="6">
    <location>
        <begin position="432"/>
        <end position="441"/>
    </location>
</feature>
<sequence>MRLTSPRLFLAACGLAVATLVAGCSTPSDDVASTPEQTTSAEPGTPSAAAEPADDPPGDASTTWGPAESEVARARQLVADWSPERLAGQVIVGRYLGTDPAEAASLVEDLHLAGLCVTSANVTDEAQVRATTQAVSDAVAADGRDFPAVVGVDEEGGSVAHLRGIATTFPAFQVAGTAVERDRAQGGRAGRRAVRAAARASGLELRELGFTWVFAPVADVTIGSADPTIGTRSAGTDPRTAATATASAVRGYDAAGIVSTAKHFPGHGSATADSHLVMPRLTKSMAQLRGHDLLPFETAIRAGAPAIMLSHLDVEALAPGVPASLAPEVYGFLRDEMGFQGVTITDSMGMGAVATRELPGVTALRAGADLLLMPADTRGAHATVTRAVADGTIARERIEDAAATVVALQLWQQRVAQERPVPDDAARRAERASAALSDAAY</sequence>
<keyword evidence="5" id="KW-0326">Glycosidase</keyword>
<feature type="region of interest" description="Disordered" evidence="6">
    <location>
        <begin position="419"/>
        <end position="441"/>
    </location>
</feature>
<name>A0A6J4NKW8_9ACTN</name>
<reference evidence="9" key="1">
    <citation type="submission" date="2020-02" db="EMBL/GenBank/DDBJ databases">
        <authorList>
            <person name="Meier V. D."/>
        </authorList>
    </citation>
    <scope>NUCLEOTIDE SEQUENCE</scope>
    <source>
        <strain evidence="9">AVDCRST_MAG06</strain>
    </source>
</reference>
<feature type="region of interest" description="Disordered" evidence="6">
    <location>
        <begin position="26"/>
        <end position="65"/>
    </location>
</feature>
<comment type="catalytic activity">
    <reaction evidence="1">
        <text>Hydrolysis of terminal non-reducing N-acetyl-D-hexosamine residues in N-acetyl-beta-D-hexosaminides.</text>
        <dbReference type="EC" id="3.2.1.52"/>
    </reaction>
</comment>
<evidence type="ECO:0000256" key="6">
    <source>
        <dbReference type="SAM" id="MobiDB-lite"/>
    </source>
</evidence>
<organism evidence="9">
    <name type="scientific">uncultured Nocardioides sp</name>
    <dbReference type="NCBI Taxonomy" id="198441"/>
    <lineage>
        <taxon>Bacteria</taxon>
        <taxon>Bacillati</taxon>
        <taxon>Actinomycetota</taxon>
        <taxon>Actinomycetes</taxon>
        <taxon>Propionibacteriales</taxon>
        <taxon>Nocardioidaceae</taxon>
        <taxon>Nocardioides</taxon>
        <taxon>environmental samples</taxon>
    </lineage>
</organism>
<dbReference type="PROSITE" id="PS51257">
    <property type="entry name" value="PROKAR_LIPOPROTEIN"/>
    <property type="match status" value="1"/>
</dbReference>
<dbReference type="Pfam" id="PF00933">
    <property type="entry name" value="Glyco_hydro_3"/>
    <property type="match status" value="1"/>
</dbReference>
<evidence type="ECO:0000256" key="3">
    <source>
        <dbReference type="ARBA" id="ARBA00012663"/>
    </source>
</evidence>
<dbReference type="InterPro" id="IPR050226">
    <property type="entry name" value="NagZ_Beta-hexosaminidase"/>
</dbReference>
<evidence type="ECO:0000256" key="2">
    <source>
        <dbReference type="ARBA" id="ARBA00005336"/>
    </source>
</evidence>
<dbReference type="AlphaFoldDB" id="A0A6J4NKW8"/>
<evidence type="ECO:0000256" key="5">
    <source>
        <dbReference type="ARBA" id="ARBA00023295"/>
    </source>
</evidence>
<gene>
    <name evidence="9" type="ORF">AVDCRST_MAG06-1558</name>
</gene>
<evidence type="ECO:0000256" key="4">
    <source>
        <dbReference type="ARBA" id="ARBA00022801"/>
    </source>
</evidence>
<feature type="chain" id="PRO_5038356170" description="beta-N-acetylhexosaminidase" evidence="7">
    <location>
        <begin position="19"/>
        <end position="441"/>
    </location>
</feature>
<dbReference type="PANTHER" id="PTHR30480">
    <property type="entry name" value="BETA-HEXOSAMINIDASE-RELATED"/>
    <property type="match status" value="1"/>
</dbReference>
<dbReference type="GO" id="GO:0009254">
    <property type="term" value="P:peptidoglycan turnover"/>
    <property type="evidence" value="ECO:0007669"/>
    <property type="project" value="TreeGrafter"/>
</dbReference>
<dbReference type="GO" id="GO:0004563">
    <property type="term" value="F:beta-N-acetylhexosaminidase activity"/>
    <property type="evidence" value="ECO:0007669"/>
    <property type="project" value="UniProtKB-EC"/>
</dbReference>
<dbReference type="Gene3D" id="3.20.20.300">
    <property type="entry name" value="Glycoside hydrolase, family 3, N-terminal domain"/>
    <property type="match status" value="1"/>
</dbReference>
<protein>
    <recommendedName>
        <fullName evidence="3">beta-N-acetylhexosaminidase</fullName>
        <ecNumber evidence="3">3.2.1.52</ecNumber>
    </recommendedName>
</protein>
<evidence type="ECO:0000259" key="8">
    <source>
        <dbReference type="Pfam" id="PF00933"/>
    </source>
</evidence>
<feature type="domain" description="Glycoside hydrolase family 3 N-terminal" evidence="8">
    <location>
        <begin position="99"/>
        <end position="407"/>
    </location>
</feature>
<feature type="compositionally biased region" description="Basic and acidic residues" evidence="6">
    <location>
        <begin position="419"/>
        <end position="431"/>
    </location>
</feature>
<dbReference type="GO" id="GO:0005975">
    <property type="term" value="P:carbohydrate metabolic process"/>
    <property type="evidence" value="ECO:0007669"/>
    <property type="project" value="InterPro"/>
</dbReference>
<comment type="similarity">
    <text evidence="2">Belongs to the glycosyl hydrolase 3 family.</text>
</comment>
<evidence type="ECO:0000313" key="9">
    <source>
        <dbReference type="EMBL" id="CAA9390700.1"/>
    </source>
</evidence>
<dbReference type="RefSeq" id="WP_295658072.1">
    <property type="nucleotide sequence ID" value="NZ_CADCUP010000108.1"/>
</dbReference>
<keyword evidence="4" id="KW-0378">Hydrolase</keyword>
<accession>A0A6J4NKW8</accession>
<dbReference type="InterPro" id="IPR001764">
    <property type="entry name" value="Glyco_hydro_3_N"/>
</dbReference>
<keyword evidence="7" id="KW-0732">Signal</keyword>
<evidence type="ECO:0000256" key="1">
    <source>
        <dbReference type="ARBA" id="ARBA00001231"/>
    </source>
</evidence>
<dbReference type="EC" id="3.2.1.52" evidence="3"/>
<dbReference type="InterPro" id="IPR017853">
    <property type="entry name" value="GH"/>
</dbReference>
<dbReference type="PANTHER" id="PTHR30480:SF13">
    <property type="entry name" value="BETA-HEXOSAMINIDASE"/>
    <property type="match status" value="1"/>
</dbReference>
<evidence type="ECO:0000256" key="7">
    <source>
        <dbReference type="SAM" id="SignalP"/>
    </source>
</evidence>
<dbReference type="SUPFAM" id="SSF51445">
    <property type="entry name" value="(Trans)glycosidases"/>
    <property type="match status" value="1"/>
</dbReference>
<dbReference type="InterPro" id="IPR036962">
    <property type="entry name" value="Glyco_hydro_3_N_sf"/>
</dbReference>